<dbReference type="InterPro" id="IPR008551">
    <property type="entry name" value="TANGO2"/>
</dbReference>
<comment type="caution">
    <text evidence="1">The sequence shown here is derived from an EMBL/GenBank/DDBJ whole genome shotgun (WGS) entry which is preliminary data.</text>
</comment>
<dbReference type="Pfam" id="PF05742">
    <property type="entry name" value="TANGO2"/>
    <property type="match status" value="1"/>
</dbReference>
<dbReference type="PANTHER" id="PTHR17985">
    <property type="entry name" value="SER/THR-RICH PROTEIN T10 IN DGCR REGION"/>
    <property type="match status" value="1"/>
</dbReference>
<proteinExistence type="predicted"/>
<dbReference type="AlphaFoldDB" id="A0A2A2IEC6"/>
<evidence type="ECO:0008006" key="3">
    <source>
        <dbReference type="Google" id="ProtNLM"/>
    </source>
</evidence>
<accession>A0A2A2IEC6</accession>
<dbReference type="PANTHER" id="PTHR17985:SF8">
    <property type="entry name" value="TRANSPORT AND GOLGI ORGANIZATION PROTEIN 2 HOMOLOG"/>
    <property type="match status" value="1"/>
</dbReference>
<dbReference type="RefSeq" id="WP_095655419.1">
    <property type="nucleotide sequence ID" value="NZ_NPOA01000006.1"/>
</dbReference>
<name>A0A2A2IEC6_9BACI</name>
<sequence length="254" mass="28827">MCLINFQFQEHPKYKLIVAANRDEAYDRPTAPAAFWEDHPNILAGRDLSQMGTWLGITKHGRFAALTNYRDPEHMKSGANSRGEIITNYLANDISTEAFLDSLKLGKDNYVGFNLILGSPDSLYYYNNIENEAIKITSGTHGLSNHFLNTPWPKVTKGKKRLREYVGSQKNIESNVLFDILSDAEDAEDAHLPQTGVGLDLERILSPLFIKTTNYGTRSSTVLIIDHDNNVTFTERTYNEGKFINEKQFSFRLE</sequence>
<reference evidence="1 2" key="1">
    <citation type="submission" date="2017-08" db="EMBL/GenBank/DDBJ databases">
        <title>Virgibacillus indicus sp. nov. and Virgibacillus profoundi sp. nov, two moderately halophilic bacteria isolated from marine sediment by using the Microfluidic Streak Plate.</title>
        <authorList>
            <person name="Xu B."/>
            <person name="Hu B."/>
            <person name="Wang J."/>
            <person name="Zhu Y."/>
            <person name="Huang L."/>
            <person name="Du W."/>
            <person name="Huang Y."/>
        </authorList>
    </citation>
    <scope>NUCLEOTIDE SEQUENCE [LARGE SCALE GENOMIC DNA]</scope>
    <source>
        <strain evidence="1 2">IO3-P3-H5</strain>
    </source>
</reference>
<evidence type="ECO:0000313" key="2">
    <source>
        <dbReference type="Proteomes" id="UP000218887"/>
    </source>
</evidence>
<dbReference type="OrthoDB" id="4380123at2"/>
<protein>
    <recommendedName>
        <fullName evidence="3">NRDE family protein</fullName>
    </recommendedName>
</protein>
<organism evidence="1 2">
    <name type="scientific">Virgibacillus profundi</name>
    <dbReference type="NCBI Taxonomy" id="2024555"/>
    <lineage>
        <taxon>Bacteria</taxon>
        <taxon>Bacillati</taxon>
        <taxon>Bacillota</taxon>
        <taxon>Bacilli</taxon>
        <taxon>Bacillales</taxon>
        <taxon>Bacillaceae</taxon>
        <taxon>Virgibacillus</taxon>
    </lineage>
</organism>
<dbReference type="EMBL" id="NPOA01000006">
    <property type="protein sequence ID" value="PAV29718.1"/>
    <property type="molecule type" value="Genomic_DNA"/>
</dbReference>
<evidence type="ECO:0000313" key="1">
    <source>
        <dbReference type="EMBL" id="PAV29718.1"/>
    </source>
</evidence>
<gene>
    <name evidence="1" type="ORF">CIL05_10125</name>
</gene>
<keyword evidence="2" id="KW-1185">Reference proteome</keyword>
<dbReference type="Proteomes" id="UP000218887">
    <property type="component" value="Unassembled WGS sequence"/>
</dbReference>